<evidence type="ECO:0000313" key="3">
    <source>
        <dbReference type="EMBL" id="AXN57291.1"/>
    </source>
</evidence>
<name>A0A385AHE3_9PAPI</name>
<proteinExistence type="inferred from homology"/>
<organism evidence="3">
    <name type="scientific">Macaca mulatta papillomavirus 3</name>
    <dbReference type="NCBI Taxonomy" id="2294151"/>
    <lineage>
        <taxon>Viruses</taxon>
        <taxon>Monodnaviria</taxon>
        <taxon>Shotokuvirae</taxon>
        <taxon>Cossaviricota</taxon>
        <taxon>Papovaviricetes</taxon>
        <taxon>Zurhausenvirales</taxon>
        <taxon>Papillomaviridae</taxon>
        <taxon>primate papillomaviruses</taxon>
    </lineage>
</organism>
<dbReference type="KEGG" id="vg:41702619"/>
<feature type="region of interest" description="Disordered" evidence="2">
    <location>
        <begin position="20"/>
        <end position="65"/>
    </location>
</feature>
<dbReference type="RefSeq" id="YP_009553629.1">
    <property type="nucleotide sequence ID" value="NC_040827.1"/>
</dbReference>
<feature type="compositionally biased region" description="Pro residues" evidence="2">
    <location>
        <begin position="28"/>
        <end position="40"/>
    </location>
</feature>
<comment type="similarity">
    <text evidence="1">Belongs to the papillomaviridae E4 protein family.</text>
</comment>
<dbReference type="GeneID" id="41702619"/>
<dbReference type="Proteomes" id="UP000290157">
    <property type="component" value="Segment"/>
</dbReference>
<evidence type="ECO:0000256" key="1">
    <source>
        <dbReference type="ARBA" id="ARBA00009551"/>
    </source>
</evidence>
<gene>
    <name evidence="3" type="primary">E4</name>
</gene>
<evidence type="ECO:0000256" key="2">
    <source>
        <dbReference type="SAM" id="MobiDB-lite"/>
    </source>
</evidence>
<reference evidence="3" key="1">
    <citation type="submission" date="2018-01" db="EMBL/GenBank/DDBJ databases">
        <title>Diversity of papillomavirus in Rhesus macaques.</title>
        <authorList>
            <person name="Chen Z."/>
            <person name="Wong P.Y."/>
            <person name="Ho W."/>
            <person name="Chan P."/>
        </authorList>
    </citation>
    <scope>NUCLEOTIDE SEQUENCE [LARGE SCALE GENOMIC DNA]</scope>
    <source>
        <strain evidence="3">PM084S3c177403</strain>
    </source>
</reference>
<accession>A0A385AHE3</accession>
<dbReference type="Pfam" id="PF02711">
    <property type="entry name" value="Pap_E4"/>
    <property type="match status" value="1"/>
</dbReference>
<sequence length="113" mass="12399">MTLNSTLYLAPSKYPLLQLLSSQTPTTPTRPIPAAAPPGAPRKDKSRRHLYLNDPDPDSDCSCSSPTLRRRRLERWDGWHPQQAPWTVSAKGNTVTLTATGVNGPTVSVTLHL</sequence>
<protein>
    <submittedName>
        <fullName evidence="3">E4</fullName>
    </submittedName>
</protein>
<dbReference type="EMBL" id="MG837558">
    <property type="protein sequence ID" value="AXN57291.1"/>
    <property type="molecule type" value="Genomic_DNA"/>
</dbReference>
<dbReference type="InterPro" id="IPR003861">
    <property type="entry name" value="Papilloma_E4"/>
</dbReference>